<dbReference type="InterPro" id="IPR006379">
    <property type="entry name" value="HAD-SF_hydro_IIB"/>
</dbReference>
<keyword evidence="2" id="KW-1185">Reference proteome</keyword>
<dbReference type="SFLD" id="SFLDG01144">
    <property type="entry name" value="C2.B.4:_PGP_Like"/>
    <property type="match status" value="1"/>
</dbReference>
<dbReference type="Pfam" id="PF08282">
    <property type="entry name" value="Hydrolase_3"/>
    <property type="match status" value="1"/>
</dbReference>
<dbReference type="NCBIfam" id="TIGR01484">
    <property type="entry name" value="HAD-SF-IIB"/>
    <property type="match status" value="1"/>
</dbReference>
<dbReference type="Gene3D" id="3.30.1240.10">
    <property type="match status" value="1"/>
</dbReference>
<dbReference type="EMBL" id="JAATHJ010000016">
    <property type="protein sequence ID" value="NJP38138.1"/>
    <property type="molecule type" value="Genomic_DNA"/>
</dbReference>
<organism evidence="1 2">
    <name type="scientific">Alkalicoccus luteus</name>
    <dbReference type="NCBI Taxonomy" id="1237094"/>
    <lineage>
        <taxon>Bacteria</taxon>
        <taxon>Bacillati</taxon>
        <taxon>Bacillota</taxon>
        <taxon>Bacilli</taxon>
        <taxon>Bacillales</taxon>
        <taxon>Bacillaceae</taxon>
        <taxon>Alkalicoccus</taxon>
    </lineage>
</organism>
<evidence type="ECO:0000313" key="2">
    <source>
        <dbReference type="Proteomes" id="UP000752012"/>
    </source>
</evidence>
<dbReference type="RefSeq" id="WP_168007337.1">
    <property type="nucleotide sequence ID" value="NZ_JAATHJ010000016.1"/>
</dbReference>
<dbReference type="InterPro" id="IPR000150">
    <property type="entry name" value="Cof"/>
</dbReference>
<dbReference type="PANTHER" id="PTHR10000">
    <property type="entry name" value="PHOSPHOSERINE PHOSPHATASE"/>
    <property type="match status" value="1"/>
</dbReference>
<gene>
    <name evidence="1" type="ORF">HCN83_11145</name>
</gene>
<dbReference type="SFLD" id="SFLDG01140">
    <property type="entry name" value="C2.B:_Phosphomannomutase_and_P"/>
    <property type="match status" value="1"/>
</dbReference>
<dbReference type="CDD" id="cd07516">
    <property type="entry name" value="HAD_Pase"/>
    <property type="match status" value="1"/>
</dbReference>
<dbReference type="SUPFAM" id="SSF56784">
    <property type="entry name" value="HAD-like"/>
    <property type="match status" value="1"/>
</dbReference>
<comment type="caution">
    <text evidence="1">The sequence shown here is derived from an EMBL/GenBank/DDBJ whole genome shotgun (WGS) entry which is preliminary data.</text>
</comment>
<dbReference type="SFLD" id="SFLDS00003">
    <property type="entry name" value="Haloacid_Dehalogenase"/>
    <property type="match status" value="1"/>
</dbReference>
<dbReference type="InterPro" id="IPR023214">
    <property type="entry name" value="HAD_sf"/>
</dbReference>
<dbReference type="GO" id="GO:0016791">
    <property type="term" value="F:phosphatase activity"/>
    <property type="evidence" value="ECO:0007669"/>
    <property type="project" value="TreeGrafter"/>
</dbReference>
<dbReference type="AlphaFoldDB" id="A0A969TTY0"/>
<sequence length="286" mass="31884">MRLLAVDMDGTLLNEDKTISKENIEAFHEAEREGLEVAIATGRAFYDVFSILERYTINPWVINMNGACIHRPDGTMFDDLPLHGEAASPVLSWLEEQKYYYEISAHDAIYVPDGAEDRIKAEWELLPAGPEKEKIMEKMLHAQENQEGRRYIRSFEEALERDITIYNILALSLMPERVKAGWDKFSHLHEVSVVSSAPINFELTAPSASKGNALEKLAAYKGIPIAETAAVGDSFNDVSMLKQAGRGFAMGNAPDSIKQMAFATTKSNAEHGVAEVIYELLKTKTT</sequence>
<dbReference type="GO" id="GO:0000287">
    <property type="term" value="F:magnesium ion binding"/>
    <property type="evidence" value="ECO:0007669"/>
    <property type="project" value="TreeGrafter"/>
</dbReference>
<reference evidence="1 2" key="1">
    <citation type="submission" date="2020-03" db="EMBL/GenBank/DDBJ databases">
        <title>Assessment of the enzymatic potential of alkaline-tolerant lipase obtained from Bacillus luteus H11 (technogenic soil) for the bioremediation of saline soils contaminated with petroleum substances.</title>
        <authorList>
            <person name="Kalwasinska A."/>
        </authorList>
    </citation>
    <scope>NUCLEOTIDE SEQUENCE [LARGE SCALE GENOMIC DNA]</scope>
    <source>
        <strain evidence="1 2">H11</strain>
    </source>
</reference>
<dbReference type="Proteomes" id="UP000752012">
    <property type="component" value="Unassembled WGS sequence"/>
</dbReference>
<protein>
    <submittedName>
        <fullName evidence="1">HAD family phosphatase</fullName>
    </submittedName>
</protein>
<dbReference type="PROSITE" id="PS01229">
    <property type="entry name" value="COF_2"/>
    <property type="match status" value="1"/>
</dbReference>
<dbReference type="PROSITE" id="PS01228">
    <property type="entry name" value="COF_1"/>
    <property type="match status" value="1"/>
</dbReference>
<proteinExistence type="predicted"/>
<dbReference type="NCBIfam" id="TIGR00099">
    <property type="entry name" value="Cof-subfamily"/>
    <property type="match status" value="1"/>
</dbReference>
<name>A0A969TTY0_9BACI</name>
<dbReference type="PANTHER" id="PTHR10000:SF55">
    <property type="entry name" value="5-AMINO-6-(5-PHOSPHO-D-RIBITYLAMINO)URACIL PHOSPHATASE YCSE"/>
    <property type="match status" value="1"/>
</dbReference>
<accession>A0A969TTY0</accession>
<dbReference type="Gene3D" id="3.40.50.1000">
    <property type="entry name" value="HAD superfamily/HAD-like"/>
    <property type="match status" value="1"/>
</dbReference>
<dbReference type="GO" id="GO:0005829">
    <property type="term" value="C:cytosol"/>
    <property type="evidence" value="ECO:0007669"/>
    <property type="project" value="TreeGrafter"/>
</dbReference>
<dbReference type="InterPro" id="IPR036412">
    <property type="entry name" value="HAD-like_sf"/>
</dbReference>
<evidence type="ECO:0000313" key="1">
    <source>
        <dbReference type="EMBL" id="NJP38138.1"/>
    </source>
</evidence>